<proteinExistence type="predicted"/>
<keyword evidence="2" id="KW-1185">Reference proteome</keyword>
<protein>
    <submittedName>
        <fullName evidence="1">Uncharacterized protein</fullName>
    </submittedName>
</protein>
<dbReference type="AlphaFoldDB" id="A0AAV9X6V5"/>
<gene>
    <name evidence="1" type="ORF">TWF694_010721</name>
</gene>
<evidence type="ECO:0000313" key="1">
    <source>
        <dbReference type="EMBL" id="KAK6537818.1"/>
    </source>
</evidence>
<comment type="caution">
    <text evidence="1">The sequence shown here is derived from an EMBL/GenBank/DDBJ whole genome shotgun (WGS) entry which is preliminary data.</text>
</comment>
<dbReference type="EMBL" id="JAVHJO010000008">
    <property type="protein sequence ID" value="KAK6537818.1"/>
    <property type="molecule type" value="Genomic_DNA"/>
</dbReference>
<dbReference type="Proteomes" id="UP001365542">
    <property type="component" value="Unassembled WGS sequence"/>
</dbReference>
<accession>A0AAV9X6V5</accession>
<organism evidence="1 2">
    <name type="scientific">Orbilia ellipsospora</name>
    <dbReference type="NCBI Taxonomy" id="2528407"/>
    <lineage>
        <taxon>Eukaryota</taxon>
        <taxon>Fungi</taxon>
        <taxon>Dikarya</taxon>
        <taxon>Ascomycota</taxon>
        <taxon>Pezizomycotina</taxon>
        <taxon>Orbiliomycetes</taxon>
        <taxon>Orbiliales</taxon>
        <taxon>Orbiliaceae</taxon>
        <taxon>Orbilia</taxon>
    </lineage>
</organism>
<reference evidence="1 2" key="1">
    <citation type="submission" date="2019-10" db="EMBL/GenBank/DDBJ databases">
        <authorList>
            <person name="Palmer J.M."/>
        </authorList>
    </citation>
    <scope>NUCLEOTIDE SEQUENCE [LARGE SCALE GENOMIC DNA]</scope>
    <source>
        <strain evidence="1 2">TWF694</strain>
    </source>
</reference>
<sequence>METEWNIPIFEETDLLAMLKNGQVQWKGFLQPRQEFLRASVGKAWSWRVRPMYRNIQIVLNYLRDTSVLPDVRRVQNVKDLLERLARLDNHTTLIYAAINEIFETMRSQQRSLEYKLSSLRKDSTTNERLILELKKAYESSWKSLRTDLKAQKDVLAIEEDLRASFMKELKIVFERGASNSNGSWWKSKNQ</sequence>
<evidence type="ECO:0000313" key="2">
    <source>
        <dbReference type="Proteomes" id="UP001365542"/>
    </source>
</evidence>
<name>A0AAV9X6V5_9PEZI</name>